<evidence type="ECO:0000313" key="2">
    <source>
        <dbReference type="Proteomes" id="UP000265520"/>
    </source>
</evidence>
<accession>A0A392RPW8</accession>
<dbReference type="AlphaFoldDB" id="A0A392RPW8"/>
<protein>
    <submittedName>
        <fullName evidence="1">ADP-ribosylation factor GTPase-activating protein AGD4-like</fullName>
    </submittedName>
</protein>
<dbReference type="Proteomes" id="UP000265520">
    <property type="component" value="Unassembled WGS sequence"/>
</dbReference>
<dbReference type="EMBL" id="LXQA010258904">
    <property type="protein sequence ID" value="MCI38708.1"/>
    <property type="molecule type" value="Genomic_DNA"/>
</dbReference>
<name>A0A392RPW8_9FABA</name>
<sequence length="37" mass="4011">GAKPSIKDAAGHTALERAMEMGAITDEQLFIMLVEHQ</sequence>
<reference evidence="1 2" key="1">
    <citation type="journal article" date="2018" name="Front. Plant Sci.">
        <title>Red Clover (Trifolium pratense) and Zigzag Clover (T. medium) - A Picture of Genomic Similarities and Differences.</title>
        <authorList>
            <person name="Dluhosova J."/>
            <person name="Istvanek J."/>
            <person name="Nedelnik J."/>
            <person name="Repkova J."/>
        </authorList>
    </citation>
    <scope>NUCLEOTIDE SEQUENCE [LARGE SCALE GENOMIC DNA]</scope>
    <source>
        <strain evidence="2">cv. 10/8</strain>
        <tissue evidence="1">Leaf</tissue>
    </source>
</reference>
<organism evidence="1 2">
    <name type="scientific">Trifolium medium</name>
    <dbReference type="NCBI Taxonomy" id="97028"/>
    <lineage>
        <taxon>Eukaryota</taxon>
        <taxon>Viridiplantae</taxon>
        <taxon>Streptophyta</taxon>
        <taxon>Embryophyta</taxon>
        <taxon>Tracheophyta</taxon>
        <taxon>Spermatophyta</taxon>
        <taxon>Magnoliopsida</taxon>
        <taxon>eudicotyledons</taxon>
        <taxon>Gunneridae</taxon>
        <taxon>Pentapetalae</taxon>
        <taxon>rosids</taxon>
        <taxon>fabids</taxon>
        <taxon>Fabales</taxon>
        <taxon>Fabaceae</taxon>
        <taxon>Papilionoideae</taxon>
        <taxon>50 kb inversion clade</taxon>
        <taxon>NPAAA clade</taxon>
        <taxon>Hologalegina</taxon>
        <taxon>IRL clade</taxon>
        <taxon>Trifolieae</taxon>
        <taxon>Trifolium</taxon>
    </lineage>
</organism>
<feature type="non-terminal residue" evidence="1">
    <location>
        <position position="1"/>
    </location>
</feature>
<evidence type="ECO:0000313" key="1">
    <source>
        <dbReference type="EMBL" id="MCI38708.1"/>
    </source>
</evidence>
<proteinExistence type="predicted"/>
<comment type="caution">
    <text evidence="1">The sequence shown here is derived from an EMBL/GenBank/DDBJ whole genome shotgun (WGS) entry which is preliminary data.</text>
</comment>
<keyword evidence="2" id="KW-1185">Reference proteome</keyword>